<evidence type="ECO:0000256" key="1">
    <source>
        <dbReference type="SAM" id="MobiDB-lite"/>
    </source>
</evidence>
<dbReference type="EMBL" id="CP016908">
    <property type="protein sequence ID" value="APR99629.1"/>
    <property type="molecule type" value="Genomic_DNA"/>
</dbReference>
<organism evidence="3 4">
    <name type="scientific">Pajaroellobacter abortibovis</name>
    <dbReference type="NCBI Taxonomy" id="1882918"/>
    <lineage>
        <taxon>Bacteria</taxon>
        <taxon>Pseudomonadati</taxon>
        <taxon>Myxococcota</taxon>
        <taxon>Polyangia</taxon>
        <taxon>Polyangiales</taxon>
        <taxon>Polyangiaceae</taxon>
    </lineage>
</organism>
<evidence type="ECO:0000313" key="3">
    <source>
        <dbReference type="EMBL" id="APR99629.1"/>
    </source>
</evidence>
<gene>
    <name evidence="3" type="ORF">BCY86_02265</name>
</gene>
<dbReference type="PROSITE" id="PS51257">
    <property type="entry name" value="PROKAR_LIPOPROTEIN"/>
    <property type="match status" value="1"/>
</dbReference>
<dbReference type="Proteomes" id="UP000185544">
    <property type="component" value="Chromosome"/>
</dbReference>
<name>A0A1L6MVR2_9BACT</name>
<evidence type="ECO:0000313" key="4">
    <source>
        <dbReference type="Proteomes" id="UP000185544"/>
    </source>
</evidence>
<sequence length="267" mass="28811">MVAKANVAGLLVLIAGASAMFAGACGGRQKAKQEREHTIKEALKEKEEQSLCGDWKGNPDMEAEEIIGMGSAVPNIRRVYQIYQGLGDGGAQRKILVCREIDTNLDGVKDIVRTYNQNGDPTLEKVDTNYDGKIDVWRSFVNGQLVEEQIDRNGDGKPDEWRIYEDGVLAFVHKDRNGDGKPDEWQFFNNGKLERIGFDDSFEGRVTRWIRNEEELPSVASSQGTDQQADGGTGMDVSAADAAAGDGGPASTGPTDAGGKGQQAAAS</sequence>
<evidence type="ECO:0008006" key="5">
    <source>
        <dbReference type="Google" id="ProtNLM"/>
    </source>
</evidence>
<dbReference type="Gene3D" id="3.90.930.1">
    <property type="match status" value="1"/>
</dbReference>
<keyword evidence="4" id="KW-1185">Reference proteome</keyword>
<keyword evidence="2" id="KW-0732">Signal</keyword>
<feature type="region of interest" description="Disordered" evidence="1">
    <location>
        <begin position="217"/>
        <end position="267"/>
    </location>
</feature>
<feature type="chain" id="PRO_5012250632" description="Lipoprotein" evidence="2">
    <location>
        <begin position="25"/>
        <end position="267"/>
    </location>
</feature>
<dbReference type="RefSeq" id="WP_075276277.1">
    <property type="nucleotide sequence ID" value="NZ_CP016908.1"/>
</dbReference>
<dbReference type="AlphaFoldDB" id="A0A1L6MVR2"/>
<dbReference type="KEGG" id="pabo:BCY86_02265"/>
<reference evidence="3 4" key="1">
    <citation type="submission" date="2016-08" db="EMBL/GenBank/DDBJ databases">
        <title>Identification and validation of antigenic proteins from Pajaroellobacter abortibovis using de-novo genome sequence assembly and reverse vaccinology.</title>
        <authorList>
            <person name="Welly B.T."/>
            <person name="Miller M.R."/>
            <person name="Stott J.L."/>
            <person name="Blanchard M.T."/>
            <person name="Islas-Trejo A.D."/>
            <person name="O'Rourke S.M."/>
            <person name="Young A.E."/>
            <person name="Medrano J.F."/>
            <person name="Van Eenennaam A.L."/>
        </authorList>
    </citation>
    <scope>NUCLEOTIDE SEQUENCE [LARGE SCALE GENOMIC DNA]</scope>
    <source>
        <strain evidence="3 4">BTF92-0548A/99-0131</strain>
    </source>
</reference>
<accession>A0A1L6MVR2</accession>
<feature type="compositionally biased region" description="Gly residues" evidence="1">
    <location>
        <begin position="245"/>
        <end position="261"/>
    </location>
</feature>
<proteinExistence type="predicted"/>
<protein>
    <recommendedName>
        <fullName evidence="5">Lipoprotein</fullName>
    </recommendedName>
</protein>
<dbReference type="OrthoDB" id="5506678at2"/>
<evidence type="ECO:0000256" key="2">
    <source>
        <dbReference type="SAM" id="SignalP"/>
    </source>
</evidence>
<feature type="signal peptide" evidence="2">
    <location>
        <begin position="1"/>
        <end position="24"/>
    </location>
</feature>